<dbReference type="Gene3D" id="3.10.20.30">
    <property type="match status" value="1"/>
</dbReference>
<dbReference type="InterPro" id="IPR016155">
    <property type="entry name" value="Mopterin_synth/thiamin_S_b"/>
</dbReference>
<dbReference type="GO" id="GO:0016625">
    <property type="term" value="F:oxidoreductase activity, acting on the aldehyde or oxo group of donors, iron-sulfur protein as acceptor"/>
    <property type="evidence" value="ECO:0007669"/>
    <property type="project" value="InterPro"/>
</dbReference>
<feature type="domain" description="Aldehyde ferredoxin oxidoreductase N-terminal" evidence="1">
    <location>
        <begin position="101"/>
        <end position="308"/>
    </location>
</feature>
<organism evidence="2 3">
    <name type="scientific">Tectimicrobiota bacterium</name>
    <dbReference type="NCBI Taxonomy" id="2528274"/>
    <lineage>
        <taxon>Bacteria</taxon>
        <taxon>Pseudomonadati</taxon>
        <taxon>Nitrospinota/Tectimicrobiota group</taxon>
        <taxon>Candidatus Tectimicrobiota</taxon>
    </lineage>
</organism>
<dbReference type="InterPro" id="IPR027798">
    <property type="entry name" value="Ub_Mut7C"/>
</dbReference>
<dbReference type="PANTHER" id="PTHR30038">
    <property type="entry name" value="ALDEHYDE FERREDOXIN OXIDOREDUCTASE"/>
    <property type="match status" value="1"/>
</dbReference>
<dbReference type="SUPFAM" id="SSF56228">
    <property type="entry name" value="Aldehyde ferredoxin oxidoreductase, N-terminal domain"/>
    <property type="match status" value="1"/>
</dbReference>
<dbReference type="GO" id="GO:0009055">
    <property type="term" value="F:electron transfer activity"/>
    <property type="evidence" value="ECO:0007669"/>
    <property type="project" value="InterPro"/>
</dbReference>
<dbReference type="AlphaFoldDB" id="A0A932CNU7"/>
<evidence type="ECO:0000259" key="1">
    <source>
        <dbReference type="SMART" id="SM00790"/>
    </source>
</evidence>
<dbReference type="Pfam" id="PF14451">
    <property type="entry name" value="Ub-Mut7C"/>
    <property type="match status" value="1"/>
</dbReference>
<dbReference type="GO" id="GO:0051536">
    <property type="term" value="F:iron-sulfur cluster binding"/>
    <property type="evidence" value="ECO:0007669"/>
    <property type="project" value="InterPro"/>
</dbReference>
<dbReference type="Proteomes" id="UP000769766">
    <property type="component" value="Unassembled WGS sequence"/>
</dbReference>
<dbReference type="InterPro" id="IPR013983">
    <property type="entry name" value="Ald_Fedxn_OxRdtase_N"/>
</dbReference>
<dbReference type="EMBL" id="JACPRF010000211">
    <property type="protein sequence ID" value="MBI2876594.1"/>
    <property type="molecule type" value="Genomic_DNA"/>
</dbReference>
<dbReference type="CDD" id="cd17040">
    <property type="entry name" value="Ubl_MoaD_like"/>
    <property type="match status" value="1"/>
</dbReference>
<dbReference type="InterPro" id="IPR036021">
    <property type="entry name" value="Tungsten_al_ferr_oxy-like_C"/>
</dbReference>
<proteinExistence type="predicted"/>
<dbReference type="SUPFAM" id="SSF54285">
    <property type="entry name" value="MoaD/ThiS"/>
    <property type="match status" value="1"/>
</dbReference>
<dbReference type="InterPro" id="IPR051919">
    <property type="entry name" value="W-dependent_AOR"/>
</dbReference>
<name>A0A932CNU7_UNCTE</name>
<gene>
    <name evidence="2" type="ORF">HYY20_06910</name>
</gene>
<evidence type="ECO:0000313" key="3">
    <source>
        <dbReference type="Proteomes" id="UP000769766"/>
    </source>
</evidence>
<protein>
    <submittedName>
        <fullName evidence="2">MoaD/ThiS family protein</fullName>
    </submittedName>
</protein>
<dbReference type="InterPro" id="IPR012675">
    <property type="entry name" value="Beta-grasp_dom_sf"/>
</dbReference>
<evidence type="ECO:0000313" key="2">
    <source>
        <dbReference type="EMBL" id="MBI2876594.1"/>
    </source>
</evidence>
<dbReference type="InterPro" id="IPR036503">
    <property type="entry name" value="Ald_Fedxn_OxRdtase_N_sf"/>
</dbReference>
<dbReference type="Pfam" id="PF02730">
    <property type="entry name" value="AFOR_N"/>
    <property type="match status" value="1"/>
</dbReference>
<accession>A0A932CNU7</accession>
<reference evidence="2" key="1">
    <citation type="submission" date="2020-07" db="EMBL/GenBank/DDBJ databases">
        <title>Huge and variable diversity of episymbiotic CPR bacteria and DPANN archaea in groundwater ecosystems.</title>
        <authorList>
            <person name="He C.Y."/>
            <person name="Keren R."/>
            <person name="Whittaker M."/>
            <person name="Farag I.F."/>
            <person name="Doudna J."/>
            <person name="Cate J.H.D."/>
            <person name="Banfield J.F."/>
        </authorList>
    </citation>
    <scope>NUCLEOTIDE SEQUENCE</scope>
    <source>
        <strain evidence="2">NC_groundwater_672_Ag_B-0.1um_62_36</strain>
    </source>
</reference>
<comment type="caution">
    <text evidence="2">The sequence shown here is derived from an EMBL/GenBank/DDBJ whole genome shotgun (WGS) entry which is preliminary data.</text>
</comment>
<feature type="non-terminal residue" evidence="2">
    <location>
        <position position="391"/>
    </location>
</feature>
<dbReference type="SMART" id="SM00790">
    <property type="entry name" value="AFOR_N"/>
    <property type="match status" value="1"/>
</dbReference>
<dbReference type="Gene3D" id="3.60.9.10">
    <property type="entry name" value="Aldehyde ferredoxin oxidoreductase, N-terminal domain"/>
    <property type="match status" value="1"/>
</dbReference>
<sequence>MRITVRFYAHLTAYLPPGATGNRVELVLEDGATGGELLASLGIPAEVASASLLLINGEHGRLSQGLKEGDQVSLLPPIYGGSGSLKPGAKIGGRAMERGGYAGKILRVDLTTRELKEEVLSPQVLRQFVGGTGIGAQILYDEVPAGVEPYDPQNRLIFATGPLNGTLVPGSGTFAVVTKSPLTGFASAGHANGFFGARLKQAGYDAVVVQGGSPEWVYLSLNDGQAELREATWLVGKDAWETEMALRERHGQKGMDLGLSVACIGPAGESRVRFAAVCSDRGHVASSGGPGAVMGSKRLKAIVAEGTRGIPVHERDLGRLKGLIQGWIDSASASPFGRAVSQGGTAGFFSAAENMGWLPVRNLTANYFPEHPAFSGASLRSTFNTKPRACH</sequence>
<dbReference type="SUPFAM" id="SSF48310">
    <property type="entry name" value="Aldehyde ferredoxin oxidoreductase, C-terminal domains"/>
    <property type="match status" value="1"/>
</dbReference>
<dbReference type="PANTHER" id="PTHR30038:SF0">
    <property type="entry name" value="TUNGSTEN-CONTAINING ALDEHYDE FERREDOXIN OXIDOREDUCTASE"/>
    <property type="match status" value="1"/>
</dbReference>